<evidence type="ECO:0000313" key="2">
    <source>
        <dbReference type="Proteomes" id="UP001200034"/>
    </source>
</evidence>
<gene>
    <name evidence="1" type="ORF">KR093_001425</name>
</gene>
<evidence type="ECO:0000313" key="1">
    <source>
        <dbReference type="EMBL" id="KAH8365499.1"/>
    </source>
</evidence>
<name>A0AAD4JXE0_9MUSC</name>
<comment type="caution">
    <text evidence="1">The sequence shown here is derived from an EMBL/GenBank/DDBJ whole genome shotgun (WGS) entry which is preliminary data.</text>
</comment>
<protein>
    <submittedName>
        <fullName evidence="1">Uncharacterized protein</fullName>
    </submittedName>
</protein>
<proteinExistence type="predicted"/>
<keyword evidence="2" id="KW-1185">Reference proteome</keyword>
<dbReference type="Proteomes" id="UP001200034">
    <property type="component" value="Unassembled WGS sequence"/>
</dbReference>
<organism evidence="1 2">
    <name type="scientific">Drosophila rubida</name>
    <dbReference type="NCBI Taxonomy" id="30044"/>
    <lineage>
        <taxon>Eukaryota</taxon>
        <taxon>Metazoa</taxon>
        <taxon>Ecdysozoa</taxon>
        <taxon>Arthropoda</taxon>
        <taxon>Hexapoda</taxon>
        <taxon>Insecta</taxon>
        <taxon>Pterygota</taxon>
        <taxon>Neoptera</taxon>
        <taxon>Endopterygota</taxon>
        <taxon>Diptera</taxon>
        <taxon>Brachycera</taxon>
        <taxon>Muscomorpha</taxon>
        <taxon>Ephydroidea</taxon>
        <taxon>Drosophilidae</taxon>
        <taxon>Drosophila</taxon>
    </lineage>
</organism>
<reference evidence="1" key="1">
    <citation type="journal article" date="2021" name="Mol. Ecol. Resour.">
        <title>Phylogenomic analyses of the genus Drosophila reveals genomic signals of climate adaptation.</title>
        <authorList>
            <person name="Li F."/>
            <person name="Rane R.V."/>
            <person name="Luria V."/>
            <person name="Xiong Z."/>
            <person name="Chen J."/>
            <person name="Li Z."/>
            <person name="Catullo R.A."/>
            <person name="Griffin P.C."/>
            <person name="Schiffer M."/>
            <person name="Pearce S."/>
            <person name="Lee S.F."/>
            <person name="McElroy K."/>
            <person name="Stocker A."/>
            <person name="Shirriffs J."/>
            <person name="Cockerell F."/>
            <person name="Coppin C."/>
            <person name="Sgro C.M."/>
            <person name="Karger A."/>
            <person name="Cain J.W."/>
            <person name="Weber J.A."/>
            <person name="Santpere G."/>
            <person name="Kirschner M.W."/>
            <person name="Hoffmann A.A."/>
            <person name="Oakeshott J.G."/>
            <person name="Zhang G."/>
        </authorList>
    </citation>
    <scope>NUCLEOTIDE SEQUENCE</scope>
    <source>
        <strain evidence="1">BGI-SZ-2011g</strain>
    </source>
</reference>
<sequence length="240" mass="28417">MASKKITPENRPFCDPRLEDAKYRRRRFVPPRLSRESTKKTGKRPLNDCPFFDLKYEFDELPLDPVKDFLLEKISHLQNDTIVGRCNREFDFHKYDLENVKDEYEPCEDDILEHLKLTDIVMPEKFEALRKGQHQKYNFDKMVRPSETEIHIMTNYLLDLYCKRRVRIFYVNCGTKSAMFTNKLRRQYGPPSELIGAYNTPTARHLRVTGLNQTTKKETFKAGDHYALRTPQGEPQHPAK</sequence>
<accession>A0AAD4JXE0</accession>
<dbReference type="EMBL" id="JAJJHW010002774">
    <property type="protein sequence ID" value="KAH8365499.1"/>
    <property type="molecule type" value="Genomic_DNA"/>
</dbReference>
<dbReference type="AlphaFoldDB" id="A0AAD4JXE0"/>